<organism evidence="3 4">
    <name type="scientific">Lymnaea stagnalis</name>
    <name type="common">Great pond snail</name>
    <name type="synonym">Helix stagnalis</name>
    <dbReference type="NCBI Taxonomy" id="6523"/>
    <lineage>
        <taxon>Eukaryota</taxon>
        <taxon>Metazoa</taxon>
        <taxon>Spiralia</taxon>
        <taxon>Lophotrochozoa</taxon>
        <taxon>Mollusca</taxon>
        <taxon>Gastropoda</taxon>
        <taxon>Heterobranchia</taxon>
        <taxon>Euthyneura</taxon>
        <taxon>Panpulmonata</taxon>
        <taxon>Hygrophila</taxon>
        <taxon>Lymnaeoidea</taxon>
        <taxon>Lymnaeidae</taxon>
        <taxon>Lymnaea</taxon>
    </lineage>
</organism>
<dbReference type="GO" id="GO:0016491">
    <property type="term" value="F:oxidoreductase activity"/>
    <property type="evidence" value="ECO:0007669"/>
    <property type="project" value="UniProtKB-KW"/>
</dbReference>
<dbReference type="InterPro" id="IPR036291">
    <property type="entry name" value="NAD(P)-bd_dom_sf"/>
</dbReference>
<dbReference type="PROSITE" id="PS00061">
    <property type="entry name" value="ADH_SHORT"/>
    <property type="match status" value="1"/>
</dbReference>
<sequence length="323" mass="35558">MSRISDFIKWRDNSRCSGTDSNSTRQANMWSKLAAVTALLVGILIGLWLLDDNKLDTIKGKRVLVTGASTGIGEQLAYHYARLGAHVAVTARRKDVLNQVIERCKQISPQNLTHFAIAADMSQLNQTQLVIEEAIALLGGLDIVVLNHIASLPISLFTGSPENLTSFDRITEVNFKSYVYLASYALPQIIANHGSIVVVNSLLGRIPHAFLGTYAASKHALRGFFESLRNQFSLLKQDVAVTICTLGLIGTDNAIEQLKSCTFDKTLATISPASPVDTALAIVTANARRQNDLYFPFWSTWSISLLRSLFPQTSDWIMVTLIY</sequence>
<dbReference type="SUPFAM" id="SSF51735">
    <property type="entry name" value="NAD(P)-binding Rossmann-fold domains"/>
    <property type="match status" value="1"/>
</dbReference>
<evidence type="ECO:0000256" key="1">
    <source>
        <dbReference type="ARBA" id="ARBA00023002"/>
    </source>
</evidence>
<dbReference type="Gene3D" id="3.40.50.720">
    <property type="entry name" value="NAD(P)-binding Rossmann-like Domain"/>
    <property type="match status" value="1"/>
</dbReference>
<dbReference type="InterPro" id="IPR020904">
    <property type="entry name" value="Sc_DH/Rdtase_CS"/>
</dbReference>
<dbReference type="AlphaFoldDB" id="A0AAV2I184"/>
<dbReference type="PRINTS" id="PR00081">
    <property type="entry name" value="GDHRDH"/>
</dbReference>
<feature type="transmembrane region" description="Helical" evidence="2">
    <location>
        <begin position="33"/>
        <end position="50"/>
    </location>
</feature>
<keyword evidence="2" id="KW-1133">Transmembrane helix</keyword>
<dbReference type="InterPro" id="IPR051253">
    <property type="entry name" value="11-beta-HSD"/>
</dbReference>
<evidence type="ECO:0000313" key="3">
    <source>
        <dbReference type="EMBL" id="CAL1538105.1"/>
    </source>
</evidence>
<comment type="caution">
    <text evidence="3">The sequence shown here is derived from an EMBL/GenBank/DDBJ whole genome shotgun (WGS) entry which is preliminary data.</text>
</comment>
<dbReference type="Proteomes" id="UP001497497">
    <property type="component" value="Unassembled WGS sequence"/>
</dbReference>
<proteinExistence type="predicted"/>
<keyword evidence="2" id="KW-0472">Membrane</keyword>
<name>A0AAV2I184_LYMST</name>
<dbReference type="PANTHER" id="PTHR44279">
    <property type="entry name" value="HYDROXYSTEROID (11-BETA) DEHYDROGENASE 1-LIKE B-RELATED"/>
    <property type="match status" value="1"/>
</dbReference>
<evidence type="ECO:0000256" key="2">
    <source>
        <dbReference type="SAM" id="Phobius"/>
    </source>
</evidence>
<dbReference type="PANTHER" id="PTHR44279:SF2">
    <property type="entry name" value="HYDROXYSTEROID (11-BETA) DEHYDROGENASE 1-LIKE B-RELATED"/>
    <property type="match status" value="1"/>
</dbReference>
<reference evidence="3 4" key="1">
    <citation type="submission" date="2024-04" db="EMBL/GenBank/DDBJ databases">
        <authorList>
            <consortium name="Genoscope - CEA"/>
            <person name="William W."/>
        </authorList>
    </citation>
    <scope>NUCLEOTIDE SEQUENCE [LARGE SCALE GENOMIC DNA]</scope>
</reference>
<gene>
    <name evidence="3" type="ORF">GSLYS_00011926001</name>
</gene>
<dbReference type="EMBL" id="CAXITT010000285">
    <property type="protein sequence ID" value="CAL1538105.1"/>
    <property type="molecule type" value="Genomic_DNA"/>
</dbReference>
<keyword evidence="1" id="KW-0560">Oxidoreductase</keyword>
<dbReference type="InterPro" id="IPR002347">
    <property type="entry name" value="SDR_fam"/>
</dbReference>
<dbReference type="Pfam" id="PF00106">
    <property type="entry name" value="adh_short"/>
    <property type="match status" value="1"/>
</dbReference>
<keyword evidence="4" id="KW-1185">Reference proteome</keyword>
<protein>
    <submittedName>
        <fullName evidence="3">Uncharacterized protein</fullName>
    </submittedName>
</protein>
<accession>A0AAV2I184</accession>
<keyword evidence="2" id="KW-0812">Transmembrane</keyword>
<evidence type="ECO:0000313" key="4">
    <source>
        <dbReference type="Proteomes" id="UP001497497"/>
    </source>
</evidence>